<dbReference type="InterPro" id="IPR001611">
    <property type="entry name" value="Leu-rich_rpt"/>
</dbReference>
<dbReference type="Proteomes" id="UP000677054">
    <property type="component" value="Unassembled WGS sequence"/>
</dbReference>
<dbReference type="PROSITE" id="PS51450">
    <property type="entry name" value="LRR"/>
    <property type="match status" value="1"/>
</dbReference>
<proteinExistence type="predicted"/>
<evidence type="ECO:0000313" key="5">
    <source>
        <dbReference type="Proteomes" id="UP000677054"/>
    </source>
</evidence>
<keyword evidence="1" id="KW-0433">Leucine-rich repeat</keyword>
<accession>A0A7R9FQF0</accession>
<evidence type="ECO:0000256" key="2">
    <source>
        <dbReference type="ARBA" id="ARBA00022729"/>
    </source>
</evidence>
<dbReference type="GO" id="GO:0016020">
    <property type="term" value="C:membrane"/>
    <property type="evidence" value="ECO:0007669"/>
    <property type="project" value="TreeGrafter"/>
</dbReference>
<dbReference type="AlphaFoldDB" id="A0A7R9FQF0"/>
<evidence type="ECO:0000256" key="3">
    <source>
        <dbReference type="ARBA" id="ARBA00022737"/>
    </source>
</evidence>
<dbReference type="SUPFAM" id="SSF52058">
    <property type="entry name" value="L domain-like"/>
    <property type="match status" value="1"/>
</dbReference>
<organism evidence="4">
    <name type="scientific">Darwinula stevensoni</name>
    <dbReference type="NCBI Taxonomy" id="69355"/>
    <lineage>
        <taxon>Eukaryota</taxon>
        <taxon>Metazoa</taxon>
        <taxon>Ecdysozoa</taxon>
        <taxon>Arthropoda</taxon>
        <taxon>Crustacea</taxon>
        <taxon>Oligostraca</taxon>
        <taxon>Ostracoda</taxon>
        <taxon>Podocopa</taxon>
        <taxon>Podocopida</taxon>
        <taxon>Darwinulocopina</taxon>
        <taxon>Darwinuloidea</taxon>
        <taxon>Darwinulidae</taxon>
        <taxon>Darwinula</taxon>
    </lineage>
</organism>
<dbReference type="PANTHER" id="PTHR24364">
    <property type="entry name" value="LP06937P"/>
    <property type="match status" value="1"/>
</dbReference>
<dbReference type="Gene3D" id="3.80.10.10">
    <property type="entry name" value="Ribonuclease Inhibitor"/>
    <property type="match status" value="1"/>
</dbReference>
<dbReference type="EMBL" id="LR902759">
    <property type="protein sequence ID" value="CAD7251056.1"/>
    <property type="molecule type" value="Genomic_DNA"/>
</dbReference>
<dbReference type="EMBL" id="CAJPEV010003242">
    <property type="protein sequence ID" value="CAG0899308.1"/>
    <property type="molecule type" value="Genomic_DNA"/>
</dbReference>
<feature type="non-terminal residue" evidence="4">
    <location>
        <position position="1"/>
    </location>
</feature>
<protein>
    <submittedName>
        <fullName evidence="4">Uncharacterized protein</fullName>
    </submittedName>
</protein>
<keyword evidence="5" id="KW-1185">Reference proteome</keyword>
<dbReference type="PANTHER" id="PTHR24364:SF18">
    <property type="entry name" value="LP06937P"/>
    <property type="match status" value="1"/>
</dbReference>
<evidence type="ECO:0000313" key="4">
    <source>
        <dbReference type="EMBL" id="CAD7251056.1"/>
    </source>
</evidence>
<reference evidence="4" key="1">
    <citation type="submission" date="2020-11" db="EMBL/GenBank/DDBJ databases">
        <authorList>
            <person name="Tran Van P."/>
        </authorList>
    </citation>
    <scope>NUCLEOTIDE SEQUENCE</scope>
</reference>
<dbReference type="InterPro" id="IPR052286">
    <property type="entry name" value="Wnt_signaling_inhibitor"/>
</dbReference>
<dbReference type="InterPro" id="IPR032675">
    <property type="entry name" value="LRR_dom_sf"/>
</dbReference>
<gene>
    <name evidence="4" type="ORF">DSTB1V02_LOCUS10823</name>
</gene>
<dbReference type="OrthoDB" id="6337092at2759"/>
<keyword evidence="2" id="KW-0732">Signal</keyword>
<name>A0A7R9FQF0_9CRUS</name>
<keyword evidence="3" id="KW-0677">Repeat</keyword>
<evidence type="ECO:0000256" key="1">
    <source>
        <dbReference type="ARBA" id="ARBA00022614"/>
    </source>
</evidence>
<sequence length="215" mass="23728">MNNIEITELPQGIFGNVSIVAVGVQLSPNFTAIHPSVLLSMKETIMAFWSDRCSLEDFPWDILPQLVAFTNLHLPGNALTTVPVLQSETLDDLDLADNNISFIEGGWFLPNLRWLSMGVTAGTQVYLSYNLITALTEEAFRSMAEAVSLGNGILLVHENPIQCDCSMAWLVLDQVLLSQVRGSCEDGTSFQELDPNVFEELCNQMNPPMLDGYSN</sequence>